<gene>
    <name evidence="1" type="ORF">AGR7C_Lc100133</name>
</gene>
<name>A0A1S7QSF0_9HYPH</name>
<protein>
    <submittedName>
        <fullName evidence="1">Uncharacterized protein</fullName>
    </submittedName>
</protein>
<dbReference type="RefSeq" id="WP_080819457.1">
    <property type="nucleotide sequence ID" value="NZ_LT009749.1"/>
</dbReference>
<dbReference type="EMBL" id="FBWG01000028">
    <property type="protein sequence ID" value="CUX41456.1"/>
    <property type="molecule type" value="Genomic_DNA"/>
</dbReference>
<evidence type="ECO:0000313" key="1">
    <source>
        <dbReference type="EMBL" id="CUX41456.1"/>
    </source>
</evidence>
<sequence length="79" mass="8122">MSENVNDTVRAIAAAKAIIDCRDPVAKQAEILLTAEHAIAAVLVAVMGDARLAAGMLNNGLVPGIEERLAYYSSKGGAA</sequence>
<evidence type="ECO:0000313" key="2">
    <source>
        <dbReference type="Proteomes" id="UP000191987"/>
    </source>
</evidence>
<dbReference type="Proteomes" id="UP000191987">
    <property type="component" value="Unassembled WGS sequence"/>
</dbReference>
<reference evidence="1 2" key="1">
    <citation type="submission" date="2016-01" db="EMBL/GenBank/DDBJ databases">
        <authorList>
            <person name="Oliw E.H."/>
        </authorList>
    </citation>
    <scope>NUCLEOTIDE SEQUENCE [LARGE SCALE GENOMIC DNA]</scope>
    <source>
        <strain evidence="1 2">Zutra 3-1</strain>
    </source>
</reference>
<organism evidence="1 2">
    <name type="scientific">Agrobacterium deltaense Zutra 3/1</name>
    <dbReference type="NCBI Taxonomy" id="1183427"/>
    <lineage>
        <taxon>Bacteria</taxon>
        <taxon>Pseudomonadati</taxon>
        <taxon>Pseudomonadota</taxon>
        <taxon>Alphaproteobacteria</taxon>
        <taxon>Hyphomicrobiales</taxon>
        <taxon>Rhizobiaceae</taxon>
        <taxon>Rhizobium/Agrobacterium group</taxon>
        <taxon>Agrobacterium</taxon>
    </lineage>
</organism>
<accession>A0A1S7QSF0</accession>
<proteinExistence type="predicted"/>
<dbReference type="AlphaFoldDB" id="A0A1S7QSF0"/>